<dbReference type="Proteomes" id="UP000747399">
    <property type="component" value="Unassembled WGS sequence"/>
</dbReference>
<reference evidence="2" key="1">
    <citation type="journal article" date="2021" name="Proc. Natl. Acad. Sci. U.S.A.">
        <title>Three genomes in the algal genus Volvox reveal the fate of a haploid sex-determining region after a transition to homothallism.</title>
        <authorList>
            <person name="Yamamoto K."/>
            <person name="Hamaji T."/>
            <person name="Kawai-Toyooka H."/>
            <person name="Matsuzaki R."/>
            <person name="Takahashi F."/>
            <person name="Nishimura Y."/>
            <person name="Kawachi M."/>
            <person name="Noguchi H."/>
            <person name="Minakuchi Y."/>
            <person name="Umen J.G."/>
            <person name="Toyoda A."/>
            <person name="Nozaki H."/>
        </authorList>
    </citation>
    <scope>NUCLEOTIDE SEQUENCE</scope>
    <source>
        <strain evidence="2">NIES-3780</strain>
    </source>
</reference>
<dbReference type="EMBL" id="BNCO01000008">
    <property type="protein sequence ID" value="GIL49792.1"/>
    <property type="molecule type" value="Genomic_DNA"/>
</dbReference>
<protein>
    <submittedName>
        <fullName evidence="2">Uncharacterized protein</fullName>
    </submittedName>
</protein>
<evidence type="ECO:0000313" key="2">
    <source>
        <dbReference type="EMBL" id="GIL49792.1"/>
    </source>
</evidence>
<feature type="compositionally biased region" description="Gly residues" evidence="1">
    <location>
        <begin position="93"/>
        <end position="105"/>
    </location>
</feature>
<gene>
    <name evidence="2" type="ORF">Vafri_6022</name>
</gene>
<evidence type="ECO:0000256" key="1">
    <source>
        <dbReference type="SAM" id="MobiDB-lite"/>
    </source>
</evidence>
<feature type="compositionally biased region" description="Basic and acidic residues" evidence="1">
    <location>
        <begin position="72"/>
        <end position="86"/>
    </location>
</feature>
<proteinExistence type="predicted"/>
<name>A0A8J4B1K5_9CHLO</name>
<organism evidence="2 3">
    <name type="scientific">Volvox africanus</name>
    <dbReference type="NCBI Taxonomy" id="51714"/>
    <lineage>
        <taxon>Eukaryota</taxon>
        <taxon>Viridiplantae</taxon>
        <taxon>Chlorophyta</taxon>
        <taxon>core chlorophytes</taxon>
        <taxon>Chlorophyceae</taxon>
        <taxon>CS clade</taxon>
        <taxon>Chlamydomonadales</taxon>
        <taxon>Volvocaceae</taxon>
        <taxon>Volvox</taxon>
    </lineage>
</organism>
<accession>A0A8J4B1K5</accession>
<evidence type="ECO:0000313" key="3">
    <source>
        <dbReference type="Proteomes" id="UP000747399"/>
    </source>
</evidence>
<sequence length="145" mass="14782">MAGRRQPSLIVAPHLLDCELEDLEAWQAEDPVTRGSVTVAEALPDLELPPPGDPGVFAGPFFRNGPASVGGRAREAPGGEGRDGVRHGVVSDSGGGGGGGSGTGGIGPAGLGLGIGSMKYTFVDTDDALVLLSNNIDEFYRRVDL</sequence>
<keyword evidence="3" id="KW-1185">Reference proteome</keyword>
<comment type="caution">
    <text evidence="2">The sequence shown here is derived from an EMBL/GenBank/DDBJ whole genome shotgun (WGS) entry which is preliminary data.</text>
</comment>
<feature type="region of interest" description="Disordered" evidence="1">
    <location>
        <begin position="67"/>
        <end position="105"/>
    </location>
</feature>
<dbReference type="AlphaFoldDB" id="A0A8J4B1K5"/>